<proteinExistence type="predicted"/>
<evidence type="ECO:0000313" key="2">
    <source>
        <dbReference type="Proteomes" id="UP000269692"/>
    </source>
</evidence>
<comment type="caution">
    <text evidence="1">The sequence shown here is derived from an EMBL/GenBank/DDBJ whole genome shotgun (WGS) entry which is preliminary data.</text>
</comment>
<keyword evidence="2" id="KW-1185">Reference proteome</keyword>
<dbReference type="AlphaFoldDB" id="A0A3L7AJH4"/>
<organism evidence="1 2">
    <name type="scientific">Xanthobacter tagetidis</name>
    <dbReference type="NCBI Taxonomy" id="60216"/>
    <lineage>
        <taxon>Bacteria</taxon>
        <taxon>Pseudomonadati</taxon>
        <taxon>Pseudomonadota</taxon>
        <taxon>Alphaproteobacteria</taxon>
        <taxon>Hyphomicrobiales</taxon>
        <taxon>Xanthobacteraceae</taxon>
        <taxon>Xanthobacter</taxon>
    </lineage>
</organism>
<dbReference type="PANTHER" id="PTHR35175">
    <property type="entry name" value="DUF1289 DOMAIN-CONTAINING PROTEIN"/>
    <property type="match status" value="1"/>
</dbReference>
<gene>
    <name evidence="1" type="ORF">D9R14_04780</name>
</gene>
<sequence length="80" mass="8522">MPQATPAPIATPCVRICTLEPMSGICLGCGRTMREIGSWPSLSPQARAAIMESLSARLDRLRAAQPGLFLDGPPDDDDAR</sequence>
<dbReference type="Proteomes" id="UP000269692">
    <property type="component" value="Unassembled WGS sequence"/>
</dbReference>
<protein>
    <submittedName>
        <fullName evidence="1">DUF1289 domain-containing protein</fullName>
    </submittedName>
</protein>
<evidence type="ECO:0000313" key="1">
    <source>
        <dbReference type="EMBL" id="RLP80387.1"/>
    </source>
</evidence>
<name>A0A3L7AJH4_9HYPH</name>
<dbReference type="OrthoDB" id="9811423at2"/>
<reference evidence="1 2" key="1">
    <citation type="submission" date="2018-10" db="EMBL/GenBank/DDBJ databases">
        <title>Xanthobacter tagetidis genome sequencing and assembly.</title>
        <authorList>
            <person name="Maclea K.S."/>
            <person name="Goen A.E."/>
            <person name="Fatima S.A."/>
        </authorList>
    </citation>
    <scope>NUCLEOTIDE SEQUENCE [LARGE SCALE GENOMIC DNA]</scope>
    <source>
        <strain evidence="1 2">ATCC 700314</strain>
    </source>
</reference>
<dbReference type="RefSeq" id="WP_121622181.1">
    <property type="nucleotide sequence ID" value="NZ_JACIIW010000006.1"/>
</dbReference>
<dbReference type="EMBL" id="RCTF01000003">
    <property type="protein sequence ID" value="RLP80387.1"/>
    <property type="molecule type" value="Genomic_DNA"/>
</dbReference>
<dbReference type="Pfam" id="PF06945">
    <property type="entry name" value="DUF1289"/>
    <property type="match status" value="1"/>
</dbReference>
<dbReference type="PANTHER" id="PTHR35175:SF2">
    <property type="entry name" value="DUF1289 DOMAIN-CONTAINING PROTEIN"/>
    <property type="match status" value="1"/>
</dbReference>
<dbReference type="InterPro" id="IPR010710">
    <property type="entry name" value="DUF1289"/>
</dbReference>
<accession>A0A3L7AJH4</accession>